<dbReference type="InterPro" id="IPR043519">
    <property type="entry name" value="NT_sf"/>
</dbReference>
<gene>
    <name evidence="1" type="ORF">SAMN06265222_101425</name>
</gene>
<dbReference type="Gene3D" id="3.30.460.10">
    <property type="entry name" value="Beta Polymerase, domain 2"/>
    <property type="match status" value="1"/>
</dbReference>
<dbReference type="EMBL" id="FXUG01000001">
    <property type="protein sequence ID" value="SMP40315.1"/>
    <property type="molecule type" value="Genomic_DNA"/>
</dbReference>
<dbReference type="InterPro" id="IPR007344">
    <property type="entry name" value="GrpB/CoaE"/>
</dbReference>
<organism evidence="1 2">
    <name type="scientific">Neorhodopirellula lusitana</name>
    <dbReference type="NCBI Taxonomy" id="445327"/>
    <lineage>
        <taxon>Bacteria</taxon>
        <taxon>Pseudomonadati</taxon>
        <taxon>Planctomycetota</taxon>
        <taxon>Planctomycetia</taxon>
        <taxon>Pirellulales</taxon>
        <taxon>Pirellulaceae</taxon>
        <taxon>Neorhodopirellula</taxon>
    </lineage>
</organism>
<sequence>MQSPWTDEDSKDPSSAIRLMHHDARWKQEFEQTRSGILQCCEGRVVEVEHVGATAVGGLIARPVIDVVAVVADPCDLSEAVDLIIGLNFRTVDLSPWAGRLPPKTGPGATQCCVKPRHGSPTHLVYVVSQGAALLSQMVRLRDYLRAAPERAIELEEKKLEIWRGTDADPLAYYEAMANEFEELQRKLGQ</sequence>
<protein>
    <submittedName>
        <fullName evidence="1">GrpB domain, predicted nucleotidyltransferase, UPF0157 family</fullName>
    </submittedName>
</protein>
<dbReference type="Proteomes" id="UP001158067">
    <property type="component" value="Unassembled WGS sequence"/>
</dbReference>
<comment type="caution">
    <text evidence="1">The sequence shown here is derived from an EMBL/GenBank/DDBJ whole genome shotgun (WGS) entry which is preliminary data.</text>
</comment>
<name>A0ABY1PT84_9BACT</name>
<evidence type="ECO:0000313" key="1">
    <source>
        <dbReference type="EMBL" id="SMP40315.1"/>
    </source>
</evidence>
<keyword evidence="2" id="KW-1185">Reference proteome</keyword>
<dbReference type="RefSeq" id="WP_283430660.1">
    <property type="nucleotide sequence ID" value="NZ_FXUG01000001.1"/>
</dbReference>
<reference evidence="1 2" key="1">
    <citation type="submission" date="2017-05" db="EMBL/GenBank/DDBJ databases">
        <authorList>
            <person name="Varghese N."/>
            <person name="Submissions S."/>
        </authorList>
    </citation>
    <scope>NUCLEOTIDE SEQUENCE [LARGE SCALE GENOMIC DNA]</scope>
    <source>
        <strain evidence="1 2">DSM 25457</strain>
    </source>
</reference>
<evidence type="ECO:0000313" key="2">
    <source>
        <dbReference type="Proteomes" id="UP001158067"/>
    </source>
</evidence>
<dbReference type="SUPFAM" id="SSF81301">
    <property type="entry name" value="Nucleotidyltransferase"/>
    <property type="match status" value="1"/>
</dbReference>
<dbReference type="PANTHER" id="PTHR34822:SF1">
    <property type="entry name" value="GRPB FAMILY PROTEIN"/>
    <property type="match status" value="1"/>
</dbReference>
<accession>A0ABY1PT84</accession>
<dbReference type="PANTHER" id="PTHR34822">
    <property type="entry name" value="GRPB DOMAIN PROTEIN (AFU_ORTHOLOGUE AFUA_1G01530)"/>
    <property type="match status" value="1"/>
</dbReference>
<proteinExistence type="predicted"/>
<dbReference type="Pfam" id="PF04229">
    <property type="entry name" value="GrpB"/>
    <property type="match status" value="1"/>
</dbReference>